<dbReference type="EC" id="1.14.15.9" evidence="1"/>
<keyword evidence="1" id="KW-0503">Monooxygenase</keyword>
<sequence>MMGLARPAMARIEGIGFWKLCGSGTGEGFTPVPNTGVYAILATWPDLVTARKQTVEARIFRRYASHATESWTLFLAPTSSRGEWSGVTPFVPEHGDTHGPVAALTRATLRPSRALRFWRRVPDISAVIGADPNVAFKIGIGEVPLLHQITFSIWPDTESMAAFARADGPHANAIKAVRDGEWFREELYARFRILGDRGTWAGRAPLATLKETP</sequence>
<evidence type="ECO:0000313" key="1">
    <source>
        <dbReference type="EMBL" id="MFC3614262.1"/>
    </source>
</evidence>
<dbReference type="GO" id="GO:0043823">
    <property type="term" value="F:spheroidene monooxygenase activity"/>
    <property type="evidence" value="ECO:0007669"/>
    <property type="project" value="UniProtKB-EC"/>
</dbReference>
<dbReference type="Proteomes" id="UP001595629">
    <property type="component" value="Unassembled WGS sequence"/>
</dbReference>
<dbReference type="InterPro" id="IPR049574">
    <property type="entry name" value="CrtA-like"/>
</dbReference>
<keyword evidence="2" id="KW-1185">Reference proteome</keyword>
<evidence type="ECO:0000313" key="2">
    <source>
        <dbReference type="Proteomes" id="UP001595629"/>
    </source>
</evidence>
<gene>
    <name evidence="1" type="primary">crtA</name>
    <name evidence="1" type="ORF">ACFORG_10865</name>
</gene>
<dbReference type="NCBIfam" id="NF045923">
    <property type="entry name" value="SpheroidMoxCrtARhod"/>
    <property type="match status" value="1"/>
</dbReference>
<name>A0ABV7TF63_9RHOB</name>
<organism evidence="1 2">
    <name type="scientific">Lutimaribacter marinistellae</name>
    <dbReference type="NCBI Taxonomy" id="1820329"/>
    <lineage>
        <taxon>Bacteria</taxon>
        <taxon>Pseudomonadati</taxon>
        <taxon>Pseudomonadota</taxon>
        <taxon>Alphaproteobacteria</taxon>
        <taxon>Rhodobacterales</taxon>
        <taxon>Roseobacteraceae</taxon>
        <taxon>Lutimaribacter</taxon>
    </lineage>
</organism>
<accession>A0ABV7TF63</accession>
<protein>
    <submittedName>
        <fullName evidence="1">Spheroidene monooxygenase</fullName>
        <ecNumber evidence="1">1.14.15.9</ecNumber>
    </submittedName>
</protein>
<dbReference type="EMBL" id="JBHRXI010000010">
    <property type="protein sequence ID" value="MFC3614262.1"/>
    <property type="molecule type" value="Genomic_DNA"/>
</dbReference>
<dbReference type="RefSeq" id="WP_386735455.1">
    <property type="nucleotide sequence ID" value="NZ_JBHRXI010000010.1"/>
</dbReference>
<dbReference type="CDD" id="cd21650">
    <property type="entry name" value="CrtA-like"/>
    <property type="match status" value="1"/>
</dbReference>
<proteinExistence type="predicted"/>
<keyword evidence="1" id="KW-0560">Oxidoreductase</keyword>
<comment type="caution">
    <text evidence="1">The sequence shown here is derived from an EMBL/GenBank/DDBJ whole genome shotgun (WGS) entry which is preliminary data.</text>
</comment>
<reference evidence="2" key="1">
    <citation type="journal article" date="2019" name="Int. J. Syst. Evol. Microbiol.">
        <title>The Global Catalogue of Microorganisms (GCM) 10K type strain sequencing project: providing services to taxonomists for standard genome sequencing and annotation.</title>
        <authorList>
            <consortium name="The Broad Institute Genomics Platform"/>
            <consortium name="The Broad Institute Genome Sequencing Center for Infectious Disease"/>
            <person name="Wu L."/>
            <person name="Ma J."/>
        </authorList>
    </citation>
    <scope>NUCLEOTIDE SEQUENCE [LARGE SCALE GENOMIC DNA]</scope>
    <source>
        <strain evidence="2">KCTC 42911</strain>
    </source>
</reference>